<evidence type="ECO:0000313" key="7">
    <source>
        <dbReference type="EMBL" id="NUB03810.1"/>
    </source>
</evidence>
<name>A0ABX2KJM5_9PROT</name>
<keyword evidence="1" id="KW-0805">Transcription regulation</keyword>
<reference evidence="7 8" key="1">
    <citation type="submission" date="2019-10" db="EMBL/GenBank/DDBJ databases">
        <title>Genome sequence of Azospirillum melinis.</title>
        <authorList>
            <person name="Ambrosini A."/>
            <person name="Sant'Anna F.H."/>
            <person name="Cassan F.D."/>
            <person name="Souza E.M."/>
            <person name="Passaglia L.M.P."/>
        </authorList>
    </citation>
    <scope>NUCLEOTIDE SEQUENCE [LARGE SCALE GENOMIC DNA]</scope>
    <source>
        <strain evidence="7 8">TMCY0552</strain>
    </source>
</reference>
<dbReference type="PRINTS" id="PR00455">
    <property type="entry name" value="HTHTETR"/>
</dbReference>
<dbReference type="EMBL" id="WHOS01000074">
    <property type="protein sequence ID" value="NUB03810.1"/>
    <property type="molecule type" value="Genomic_DNA"/>
</dbReference>
<dbReference type="Gene3D" id="1.10.357.10">
    <property type="entry name" value="Tetracycline Repressor, domain 2"/>
    <property type="match status" value="1"/>
</dbReference>
<proteinExistence type="predicted"/>
<feature type="DNA-binding region" description="H-T-H motif" evidence="4">
    <location>
        <begin position="57"/>
        <end position="76"/>
    </location>
</feature>
<gene>
    <name evidence="7" type="ORF">GBZ48_31850</name>
</gene>
<dbReference type="InterPro" id="IPR050109">
    <property type="entry name" value="HTH-type_TetR-like_transc_reg"/>
</dbReference>
<dbReference type="Proteomes" id="UP000605086">
    <property type="component" value="Unassembled WGS sequence"/>
</dbReference>
<evidence type="ECO:0000259" key="6">
    <source>
        <dbReference type="PROSITE" id="PS50977"/>
    </source>
</evidence>
<evidence type="ECO:0000256" key="3">
    <source>
        <dbReference type="ARBA" id="ARBA00023163"/>
    </source>
</evidence>
<sequence>MPSRKSDSPHGSGPDLTSVPAASGEPPRWRRRKDARPQEIVAAAMEVFADRGFAAARLEEVAARAGVSKGTLYLYFSSKEELFKAVIRAAILPNLQQAEALVASAGGPCFPVLERLLRMVARLIATTRMAVIPRLVIAEAGNFPELAAFYHREVIRRGFGVLGGLLRRGMESGEFRPMELDPSVRLIVAPLLMSAVWRTSFDGVDGEPPMDVAALVEVHIANLRLALLRDADLRTGGTGRTGVGEDAP</sequence>
<dbReference type="InterPro" id="IPR011075">
    <property type="entry name" value="TetR_C"/>
</dbReference>
<keyword evidence="3" id="KW-0804">Transcription</keyword>
<evidence type="ECO:0000256" key="1">
    <source>
        <dbReference type="ARBA" id="ARBA00023015"/>
    </source>
</evidence>
<evidence type="ECO:0000256" key="2">
    <source>
        <dbReference type="ARBA" id="ARBA00023125"/>
    </source>
</evidence>
<dbReference type="SUPFAM" id="SSF46689">
    <property type="entry name" value="Homeodomain-like"/>
    <property type="match status" value="1"/>
</dbReference>
<dbReference type="SUPFAM" id="SSF48498">
    <property type="entry name" value="Tetracyclin repressor-like, C-terminal domain"/>
    <property type="match status" value="1"/>
</dbReference>
<dbReference type="Pfam" id="PF16859">
    <property type="entry name" value="TetR_C_11"/>
    <property type="match status" value="1"/>
</dbReference>
<feature type="region of interest" description="Disordered" evidence="5">
    <location>
        <begin position="1"/>
        <end position="35"/>
    </location>
</feature>
<dbReference type="Pfam" id="PF00440">
    <property type="entry name" value="TetR_N"/>
    <property type="match status" value="1"/>
</dbReference>
<organism evidence="7 8">
    <name type="scientific">Azospirillum melinis</name>
    <dbReference type="NCBI Taxonomy" id="328839"/>
    <lineage>
        <taxon>Bacteria</taxon>
        <taxon>Pseudomonadati</taxon>
        <taxon>Pseudomonadota</taxon>
        <taxon>Alphaproteobacteria</taxon>
        <taxon>Rhodospirillales</taxon>
        <taxon>Azospirillaceae</taxon>
        <taxon>Azospirillum</taxon>
    </lineage>
</organism>
<protein>
    <submittedName>
        <fullName evidence="7">TetR family transcriptional regulator</fullName>
    </submittedName>
</protein>
<dbReference type="RefSeq" id="WP_174474673.1">
    <property type="nucleotide sequence ID" value="NZ_JAGINN010000002.1"/>
</dbReference>
<keyword evidence="2 4" id="KW-0238">DNA-binding</keyword>
<dbReference type="InterPro" id="IPR036271">
    <property type="entry name" value="Tet_transcr_reg_TetR-rel_C_sf"/>
</dbReference>
<dbReference type="PROSITE" id="PS50977">
    <property type="entry name" value="HTH_TETR_2"/>
    <property type="match status" value="1"/>
</dbReference>
<dbReference type="InterPro" id="IPR001647">
    <property type="entry name" value="HTH_TetR"/>
</dbReference>
<evidence type="ECO:0000256" key="5">
    <source>
        <dbReference type="SAM" id="MobiDB-lite"/>
    </source>
</evidence>
<comment type="caution">
    <text evidence="7">The sequence shown here is derived from an EMBL/GenBank/DDBJ whole genome shotgun (WGS) entry which is preliminary data.</text>
</comment>
<feature type="domain" description="HTH tetR-type" evidence="6">
    <location>
        <begin position="34"/>
        <end position="94"/>
    </location>
</feature>
<evidence type="ECO:0000313" key="8">
    <source>
        <dbReference type="Proteomes" id="UP000605086"/>
    </source>
</evidence>
<evidence type="ECO:0000256" key="4">
    <source>
        <dbReference type="PROSITE-ProRule" id="PRU00335"/>
    </source>
</evidence>
<accession>A0ABX2KJM5</accession>
<dbReference type="PANTHER" id="PTHR30055:SF223">
    <property type="entry name" value="HTH-TYPE TRANSCRIPTIONAL REGULATOR UIDR"/>
    <property type="match status" value="1"/>
</dbReference>
<dbReference type="InterPro" id="IPR009057">
    <property type="entry name" value="Homeodomain-like_sf"/>
</dbReference>
<dbReference type="PANTHER" id="PTHR30055">
    <property type="entry name" value="HTH-TYPE TRANSCRIPTIONAL REGULATOR RUTR"/>
    <property type="match status" value="1"/>
</dbReference>
<keyword evidence="8" id="KW-1185">Reference proteome</keyword>